<dbReference type="InterPro" id="IPR036922">
    <property type="entry name" value="Rieske_2Fe-2S_sf"/>
</dbReference>
<keyword evidence="1" id="KW-0001">2Fe-2S</keyword>
<dbReference type="Proteomes" id="UP000015354">
    <property type="component" value="Unassembled WGS sequence"/>
</dbReference>
<keyword evidence="4" id="KW-0411">Iron-sulfur</keyword>
<dbReference type="InterPro" id="IPR054716">
    <property type="entry name" value="Sol_Rieske_ferrdox_dom"/>
</dbReference>
<keyword evidence="3" id="KW-0408">Iron</keyword>
<evidence type="ECO:0000256" key="3">
    <source>
        <dbReference type="ARBA" id="ARBA00023004"/>
    </source>
</evidence>
<evidence type="ECO:0000313" key="7">
    <source>
        <dbReference type="Proteomes" id="UP000015354"/>
    </source>
</evidence>
<dbReference type="GO" id="GO:0046872">
    <property type="term" value="F:metal ion binding"/>
    <property type="evidence" value="ECO:0007669"/>
    <property type="project" value="UniProtKB-KW"/>
</dbReference>
<dbReference type="AlphaFoldDB" id="S9U4W5"/>
<dbReference type="GO" id="GO:0051537">
    <property type="term" value="F:2 iron, 2 sulfur cluster binding"/>
    <property type="evidence" value="ECO:0007669"/>
    <property type="project" value="UniProtKB-KW"/>
</dbReference>
<name>S9U4W5_9TRYP</name>
<sequence length="213" mass="23843">MPSYEYDGWSVERFLAQRSRAHFLLEDPYHFVTVILHQHTERTRQRQQQQQPLRGYTLYCLDSPCYHASGPLGEGRVVEMEDFTCIECPWHRYLIDLDTGRLVELEVDEQRYNTMQQASAASAAPAAPLPPGMTPLTPLPCDHPAVTAARGSTVLQRIHEAALDEATGILTITVADEGVVRRRPVRSDGAARSMQYGGVCMQIADIKAKGFDT</sequence>
<gene>
    <name evidence="6" type="ORF">STCU_07369</name>
</gene>
<dbReference type="OrthoDB" id="426882at2759"/>
<dbReference type="Pfam" id="PF22543">
    <property type="entry name" value="Rieske_4"/>
    <property type="match status" value="1"/>
</dbReference>
<dbReference type="PANTHER" id="PTHR21496">
    <property type="entry name" value="FERREDOXIN-RELATED"/>
    <property type="match status" value="1"/>
</dbReference>
<feature type="domain" description="Rieske" evidence="5">
    <location>
        <begin position="57"/>
        <end position="123"/>
    </location>
</feature>
<accession>S9U4W5</accession>
<evidence type="ECO:0000259" key="5">
    <source>
        <dbReference type="PROSITE" id="PS51296"/>
    </source>
</evidence>
<dbReference type="PROSITE" id="PS51296">
    <property type="entry name" value="RIESKE"/>
    <property type="match status" value="1"/>
</dbReference>
<dbReference type="Gene3D" id="2.102.10.10">
    <property type="entry name" value="Rieske [2Fe-2S] iron-sulphur domain"/>
    <property type="match status" value="1"/>
</dbReference>
<evidence type="ECO:0000256" key="4">
    <source>
        <dbReference type="ARBA" id="ARBA00023014"/>
    </source>
</evidence>
<proteinExistence type="predicted"/>
<keyword evidence="7" id="KW-1185">Reference proteome</keyword>
<organism evidence="6 7">
    <name type="scientific">Strigomonas culicis</name>
    <dbReference type="NCBI Taxonomy" id="28005"/>
    <lineage>
        <taxon>Eukaryota</taxon>
        <taxon>Discoba</taxon>
        <taxon>Euglenozoa</taxon>
        <taxon>Kinetoplastea</taxon>
        <taxon>Metakinetoplastina</taxon>
        <taxon>Trypanosomatida</taxon>
        <taxon>Trypanosomatidae</taxon>
        <taxon>Strigomonadinae</taxon>
        <taxon>Strigomonas</taxon>
    </lineage>
</organism>
<dbReference type="PANTHER" id="PTHR21496:SF1">
    <property type="entry name" value="RIESKE DOMAIN-CONTAINING PROTEIN"/>
    <property type="match status" value="1"/>
</dbReference>
<protein>
    <recommendedName>
        <fullName evidence="5">Rieske domain-containing protein</fullName>
    </recommendedName>
</protein>
<keyword evidence="2" id="KW-0479">Metal-binding</keyword>
<dbReference type="InterPro" id="IPR017941">
    <property type="entry name" value="Rieske_2Fe-2S"/>
</dbReference>
<reference evidence="6 7" key="1">
    <citation type="journal article" date="2013" name="PLoS ONE">
        <title>Predicting the Proteins of Angomonas deanei, Strigomonas culicis and Their Respective Endosymbionts Reveals New Aspects of the Trypanosomatidae Family.</title>
        <authorList>
            <person name="Motta M.C."/>
            <person name="Martins A.C."/>
            <person name="de Souza S.S."/>
            <person name="Catta-Preta C.M."/>
            <person name="Silva R."/>
            <person name="Klein C.C."/>
            <person name="de Almeida L.G."/>
            <person name="de Lima Cunha O."/>
            <person name="Ciapina L.P."/>
            <person name="Brocchi M."/>
            <person name="Colabardini A.C."/>
            <person name="de Araujo Lima B."/>
            <person name="Machado C.R."/>
            <person name="de Almeida Soares C.M."/>
            <person name="Probst C.M."/>
            <person name="de Menezes C.B."/>
            <person name="Thompson C.E."/>
            <person name="Bartholomeu D.C."/>
            <person name="Gradia D.F."/>
            <person name="Pavoni D.P."/>
            <person name="Grisard E.C."/>
            <person name="Fantinatti-Garboggini F."/>
            <person name="Marchini F.K."/>
            <person name="Rodrigues-Luiz G.F."/>
            <person name="Wagner G."/>
            <person name="Goldman G.H."/>
            <person name="Fietto J.L."/>
            <person name="Elias M.C."/>
            <person name="Goldman M.H."/>
            <person name="Sagot M.F."/>
            <person name="Pereira M."/>
            <person name="Stoco P.H."/>
            <person name="de Mendonca-Neto R.P."/>
            <person name="Teixeira S.M."/>
            <person name="Maciel T.E."/>
            <person name="de Oliveira Mendes T.A."/>
            <person name="Urmenyi T.P."/>
            <person name="de Souza W."/>
            <person name="Schenkman S."/>
            <person name="de Vasconcelos A.T."/>
        </authorList>
    </citation>
    <scope>NUCLEOTIDE SEQUENCE [LARGE SCALE GENOMIC DNA]</scope>
</reference>
<comment type="caution">
    <text evidence="6">The sequence shown here is derived from an EMBL/GenBank/DDBJ whole genome shotgun (WGS) entry which is preliminary data.</text>
</comment>
<dbReference type="EMBL" id="ATMH01007369">
    <property type="protein sequence ID" value="EPY23983.1"/>
    <property type="molecule type" value="Genomic_DNA"/>
</dbReference>
<evidence type="ECO:0000256" key="2">
    <source>
        <dbReference type="ARBA" id="ARBA00022723"/>
    </source>
</evidence>
<dbReference type="SUPFAM" id="SSF50022">
    <property type="entry name" value="ISP domain"/>
    <property type="match status" value="1"/>
</dbReference>
<evidence type="ECO:0000256" key="1">
    <source>
        <dbReference type="ARBA" id="ARBA00022714"/>
    </source>
</evidence>
<evidence type="ECO:0000313" key="6">
    <source>
        <dbReference type="EMBL" id="EPY23983.1"/>
    </source>
</evidence>